<dbReference type="AlphaFoldDB" id="A0A5E4MAG3"/>
<reference evidence="2 3" key="1">
    <citation type="submission" date="2019-08" db="EMBL/GenBank/DDBJ databases">
        <authorList>
            <person name="Alioto T."/>
            <person name="Alioto T."/>
            <person name="Gomez Garrido J."/>
        </authorList>
    </citation>
    <scope>NUCLEOTIDE SEQUENCE [LARGE SCALE GENOMIC DNA]</scope>
</reference>
<evidence type="ECO:0000256" key="1">
    <source>
        <dbReference type="SAM" id="MobiDB-lite"/>
    </source>
</evidence>
<evidence type="ECO:0000313" key="2">
    <source>
        <dbReference type="EMBL" id="VVC29224.1"/>
    </source>
</evidence>
<feature type="region of interest" description="Disordered" evidence="1">
    <location>
        <begin position="364"/>
        <end position="398"/>
    </location>
</feature>
<keyword evidence="3" id="KW-1185">Reference proteome</keyword>
<accession>A0A5E4MAG3</accession>
<dbReference type="Proteomes" id="UP000325440">
    <property type="component" value="Unassembled WGS sequence"/>
</dbReference>
<sequence length="420" mass="47956">MDTKMIMAELKALRHQISGIILRQQHDSEILRKTANSVNVVVKLFAGVCDMSTEKLSSILIKADGNLHTVNSYEESNFESTNFNLNEYPINNLKTMLLNIVNMIDAGQFEQKSDSSISEAPISTNVTQDTYEAQKNNTIPDVSLVQTNIGKTTKNEKQISPDITLNTHIHNKNIKGTPSAKKNISKPTAMISPDITQNTHCQVYNRNNINSSIPLVQKNIDNSTSTVPETKISTDIDQNYIDKRKKDEEEYFALRRRYRNKYRYMNLASAQSTENSVKNTTKTPTKNVTENNVIDQTANDKVSLTLLLSKDNYQYDKFSDEVIRKQFNFVDAHVVLHKYTPPIQIPAQKGKNETEDLAVTNSCNRKSNRNKKNTTLNEKEKVPPQKSTKKSRYPNEIEARRRSIIKQINFEPVKKKKKRV</sequence>
<name>A0A5E4MAG3_9HEMI</name>
<dbReference type="OrthoDB" id="6606922at2759"/>
<organism evidence="2 3">
    <name type="scientific">Cinara cedri</name>
    <dbReference type="NCBI Taxonomy" id="506608"/>
    <lineage>
        <taxon>Eukaryota</taxon>
        <taxon>Metazoa</taxon>
        <taxon>Ecdysozoa</taxon>
        <taxon>Arthropoda</taxon>
        <taxon>Hexapoda</taxon>
        <taxon>Insecta</taxon>
        <taxon>Pterygota</taxon>
        <taxon>Neoptera</taxon>
        <taxon>Paraneoptera</taxon>
        <taxon>Hemiptera</taxon>
        <taxon>Sternorrhyncha</taxon>
        <taxon>Aphidomorpha</taxon>
        <taxon>Aphidoidea</taxon>
        <taxon>Aphididae</taxon>
        <taxon>Lachninae</taxon>
        <taxon>Cinara</taxon>
    </lineage>
</organism>
<evidence type="ECO:0000313" key="3">
    <source>
        <dbReference type="Proteomes" id="UP000325440"/>
    </source>
</evidence>
<dbReference type="EMBL" id="CABPRJ010000489">
    <property type="protein sequence ID" value="VVC29224.1"/>
    <property type="molecule type" value="Genomic_DNA"/>
</dbReference>
<proteinExistence type="predicted"/>
<protein>
    <submittedName>
        <fullName evidence="2">Uncharacterized protein</fullName>
    </submittedName>
</protein>
<gene>
    <name evidence="2" type="ORF">CINCED_3A006081</name>
</gene>